<name>A0A2P2QDB8_RHIMU</name>
<proteinExistence type="predicted"/>
<evidence type="ECO:0000313" key="1">
    <source>
        <dbReference type="EMBL" id="MBX65000.1"/>
    </source>
</evidence>
<protein>
    <submittedName>
        <fullName evidence="1">Uncharacterized protein</fullName>
    </submittedName>
</protein>
<sequence length="48" mass="5333">MLQTMQHSLALSLPKDTVKIPTGDIVHKEKMKKSFTIKPMPTGLVTVL</sequence>
<dbReference type="EMBL" id="GGEC01084516">
    <property type="protein sequence ID" value="MBX65000.1"/>
    <property type="molecule type" value="Transcribed_RNA"/>
</dbReference>
<organism evidence="1">
    <name type="scientific">Rhizophora mucronata</name>
    <name type="common">Asiatic mangrove</name>
    <dbReference type="NCBI Taxonomy" id="61149"/>
    <lineage>
        <taxon>Eukaryota</taxon>
        <taxon>Viridiplantae</taxon>
        <taxon>Streptophyta</taxon>
        <taxon>Embryophyta</taxon>
        <taxon>Tracheophyta</taxon>
        <taxon>Spermatophyta</taxon>
        <taxon>Magnoliopsida</taxon>
        <taxon>eudicotyledons</taxon>
        <taxon>Gunneridae</taxon>
        <taxon>Pentapetalae</taxon>
        <taxon>rosids</taxon>
        <taxon>fabids</taxon>
        <taxon>Malpighiales</taxon>
        <taxon>Rhizophoraceae</taxon>
        <taxon>Rhizophora</taxon>
    </lineage>
</organism>
<reference evidence="1" key="1">
    <citation type="submission" date="2018-02" db="EMBL/GenBank/DDBJ databases">
        <title>Rhizophora mucronata_Transcriptome.</title>
        <authorList>
            <person name="Meera S.P."/>
            <person name="Sreeshan A."/>
            <person name="Augustine A."/>
        </authorList>
    </citation>
    <scope>NUCLEOTIDE SEQUENCE</scope>
    <source>
        <tissue evidence="1">Leaf</tissue>
    </source>
</reference>
<accession>A0A2P2QDB8</accession>
<dbReference type="AlphaFoldDB" id="A0A2P2QDB8"/>